<sequence length="264" mass="29685">MCKGKNWIGRDELLGGRISLQCCCFDLHDAPRHWSTLSRPIYPLVCRDWSMPIHKYTVLYPHPSNETPEKLRFQQKVVADALSKFQGWSQSAVFTFTKAVYRLDETVQDAVELDEQTSRARAVELPAYLETCEPLPTALTSAPSSGSPATCQPKRIYAKHYSSFMLSTLHTTFLLDIPSDTSTAFQIKFRNEKATGHGLQGSLWSQSSKLRVEPILLMKHPTPPPARLFPLPGSLHPPRQIDIALLTFTVAQYPDGSYESCFNA</sequence>
<protein>
    <submittedName>
        <fullName evidence="1">Uncharacterized protein</fullName>
    </submittedName>
</protein>
<evidence type="ECO:0000313" key="2">
    <source>
        <dbReference type="Proteomes" id="UP000297245"/>
    </source>
</evidence>
<keyword evidence="2" id="KW-1185">Reference proteome</keyword>
<dbReference type="Proteomes" id="UP000297245">
    <property type="component" value="Unassembled WGS sequence"/>
</dbReference>
<reference evidence="1 2" key="1">
    <citation type="journal article" date="2019" name="Nat. Ecol. Evol.">
        <title>Megaphylogeny resolves global patterns of mushroom evolution.</title>
        <authorList>
            <person name="Varga T."/>
            <person name="Krizsan K."/>
            <person name="Foldi C."/>
            <person name="Dima B."/>
            <person name="Sanchez-Garcia M."/>
            <person name="Sanchez-Ramirez S."/>
            <person name="Szollosi G.J."/>
            <person name="Szarkandi J.G."/>
            <person name="Papp V."/>
            <person name="Albert L."/>
            <person name="Andreopoulos W."/>
            <person name="Angelini C."/>
            <person name="Antonin V."/>
            <person name="Barry K.W."/>
            <person name="Bougher N.L."/>
            <person name="Buchanan P."/>
            <person name="Buyck B."/>
            <person name="Bense V."/>
            <person name="Catcheside P."/>
            <person name="Chovatia M."/>
            <person name="Cooper J."/>
            <person name="Damon W."/>
            <person name="Desjardin D."/>
            <person name="Finy P."/>
            <person name="Geml J."/>
            <person name="Haridas S."/>
            <person name="Hughes K."/>
            <person name="Justo A."/>
            <person name="Karasinski D."/>
            <person name="Kautmanova I."/>
            <person name="Kiss B."/>
            <person name="Kocsube S."/>
            <person name="Kotiranta H."/>
            <person name="LaButti K.M."/>
            <person name="Lechner B.E."/>
            <person name="Liimatainen K."/>
            <person name="Lipzen A."/>
            <person name="Lukacs Z."/>
            <person name="Mihaltcheva S."/>
            <person name="Morgado L.N."/>
            <person name="Niskanen T."/>
            <person name="Noordeloos M.E."/>
            <person name="Ohm R.A."/>
            <person name="Ortiz-Santana B."/>
            <person name="Ovrebo C."/>
            <person name="Racz N."/>
            <person name="Riley R."/>
            <person name="Savchenko A."/>
            <person name="Shiryaev A."/>
            <person name="Soop K."/>
            <person name="Spirin V."/>
            <person name="Szebenyi C."/>
            <person name="Tomsovsky M."/>
            <person name="Tulloss R.E."/>
            <person name="Uehling J."/>
            <person name="Grigoriev I.V."/>
            <person name="Vagvolgyi C."/>
            <person name="Papp T."/>
            <person name="Martin F.M."/>
            <person name="Miettinen O."/>
            <person name="Hibbett D.S."/>
            <person name="Nagy L.G."/>
        </authorList>
    </citation>
    <scope>NUCLEOTIDE SEQUENCE [LARGE SCALE GENOMIC DNA]</scope>
    <source>
        <strain evidence="1 2">CBS 962.96</strain>
    </source>
</reference>
<accession>A0A4S8M4S0</accession>
<gene>
    <name evidence="1" type="ORF">K435DRAFT_891478</name>
</gene>
<dbReference type="EMBL" id="ML179170">
    <property type="protein sequence ID" value="THU96713.1"/>
    <property type="molecule type" value="Genomic_DNA"/>
</dbReference>
<organism evidence="1 2">
    <name type="scientific">Dendrothele bispora (strain CBS 962.96)</name>
    <dbReference type="NCBI Taxonomy" id="1314807"/>
    <lineage>
        <taxon>Eukaryota</taxon>
        <taxon>Fungi</taxon>
        <taxon>Dikarya</taxon>
        <taxon>Basidiomycota</taxon>
        <taxon>Agaricomycotina</taxon>
        <taxon>Agaricomycetes</taxon>
        <taxon>Agaricomycetidae</taxon>
        <taxon>Agaricales</taxon>
        <taxon>Agaricales incertae sedis</taxon>
        <taxon>Dendrothele</taxon>
    </lineage>
</organism>
<proteinExistence type="predicted"/>
<dbReference type="AlphaFoldDB" id="A0A4S8M4S0"/>
<name>A0A4S8M4S0_DENBC</name>
<evidence type="ECO:0000313" key="1">
    <source>
        <dbReference type="EMBL" id="THU96713.1"/>
    </source>
</evidence>
<dbReference type="OrthoDB" id="1918at2759"/>